<dbReference type="PANTHER" id="PTHR47980">
    <property type="entry name" value="LD44762P"/>
    <property type="match status" value="1"/>
</dbReference>
<dbReference type="SUPFAM" id="SSF52540">
    <property type="entry name" value="P-loop containing nucleoside triphosphate hydrolases"/>
    <property type="match status" value="1"/>
</dbReference>
<keyword evidence="4" id="KW-0449">Lipoprotein</keyword>
<dbReference type="PROSITE" id="PS51421">
    <property type="entry name" value="RAS"/>
    <property type="match status" value="1"/>
</dbReference>
<keyword evidence="2" id="KW-0547">Nucleotide-binding</keyword>
<evidence type="ECO:0000256" key="1">
    <source>
        <dbReference type="ARBA" id="ARBA00006270"/>
    </source>
</evidence>
<evidence type="ECO:0000313" key="6">
    <source>
        <dbReference type="Proteomes" id="UP000095285"/>
    </source>
</evidence>
<dbReference type="AlphaFoldDB" id="A0A1I7VPL9"/>
<dbReference type="InterPro" id="IPR027417">
    <property type="entry name" value="P-loop_NTPase"/>
</dbReference>
<sequence>MYYCYQCNNALRKLKKRIDLSKKSTFFIVDLSNVAKDAWNIFTYHLISFLSSSSYVAATQNDMMTKKQESFSILTEFDYSFTVMLIGDSCCGKTCLLIRFKDGAFLNNNFISTVGIDYRNKLIEVDNVKVKLQIWDTAGQERFLAVTTTYYRDADALLLVYDLTNRQSFVNIRDWLARIKENAKETVLITLVGNKVDLQKNRKVKYEEGRQLAEAYNIAFIETSAKSGQNVKETFQEIARKLVKMQNGESVKNKSTIELVGTLSKRSSCCLTS</sequence>
<gene>
    <name evidence="7" type="primary">LOAG_09930</name>
</gene>
<dbReference type="PRINTS" id="PR00449">
    <property type="entry name" value="RASTRNSFRMNG"/>
</dbReference>
<reference evidence="7" key="2">
    <citation type="submission" date="2016-11" db="UniProtKB">
        <authorList>
            <consortium name="WormBaseParasite"/>
        </authorList>
    </citation>
    <scope>IDENTIFICATION</scope>
</reference>
<dbReference type="SMART" id="SM00175">
    <property type="entry name" value="RAB"/>
    <property type="match status" value="1"/>
</dbReference>
<dbReference type="GO" id="GO:0003924">
    <property type="term" value="F:GTPase activity"/>
    <property type="evidence" value="ECO:0007669"/>
    <property type="project" value="InterPro"/>
</dbReference>
<dbReference type="NCBIfam" id="TIGR00231">
    <property type="entry name" value="small_GTP"/>
    <property type="match status" value="1"/>
</dbReference>
<dbReference type="SMART" id="SM00177">
    <property type="entry name" value="ARF"/>
    <property type="match status" value="1"/>
</dbReference>
<dbReference type="FunCoup" id="A0A1I7VPL9">
    <property type="interactions" value="120"/>
</dbReference>
<dbReference type="SMART" id="SM00174">
    <property type="entry name" value="RHO"/>
    <property type="match status" value="1"/>
</dbReference>
<proteinExistence type="inferred from homology"/>
<keyword evidence="3" id="KW-0342">GTP-binding</keyword>
<dbReference type="Proteomes" id="UP000095285">
    <property type="component" value="Unassembled WGS sequence"/>
</dbReference>
<dbReference type="PROSITE" id="PS51419">
    <property type="entry name" value="RAB"/>
    <property type="match status" value="1"/>
</dbReference>
<dbReference type="InParanoid" id="A0A1I7VPL9"/>
<dbReference type="SMART" id="SM00173">
    <property type="entry name" value="RAS"/>
    <property type="match status" value="1"/>
</dbReference>
<evidence type="ECO:0000313" key="7">
    <source>
        <dbReference type="WBParaSite" id="EN70_4826"/>
    </source>
</evidence>
<comment type="similarity">
    <text evidence="1">Belongs to the small GTPase superfamily. Rab family.</text>
</comment>
<dbReference type="FunFam" id="3.40.50.300:FF:001822">
    <property type="entry name" value="RAB family"/>
    <property type="match status" value="1"/>
</dbReference>
<accession>A0A1I7VPL9</accession>
<keyword evidence="6" id="KW-1185">Reference proteome</keyword>
<dbReference type="OrthoDB" id="9989112at2759"/>
<protein>
    <submittedName>
        <fullName evidence="7">Rab8</fullName>
    </submittedName>
</protein>
<dbReference type="InterPro" id="IPR050305">
    <property type="entry name" value="Small_GTPase_Rab"/>
</dbReference>
<dbReference type="WBParaSite" id="EN70_4826">
    <property type="protein sequence ID" value="EN70_4826"/>
    <property type="gene ID" value="EN70_4826"/>
</dbReference>
<dbReference type="InterPro" id="IPR001806">
    <property type="entry name" value="Small_GTPase"/>
</dbReference>
<dbReference type="InterPro" id="IPR005225">
    <property type="entry name" value="Small_GTP-bd"/>
</dbReference>
<dbReference type="GO" id="GO:0005525">
    <property type="term" value="F:GTP binding"/>
    <property type="evidence" value="ECO:0007669"/>
    <property type="project" value="UniProtKB-KW"/>
</dbReference>
<dbReference type="SMART" id="SM00176">
    <property type="entry name" value="RAN"/>
    <property type="match status" value="1"/>
</dbReference>
<dbReference type="STRING" id="7209.A0A1I7VPL9"/>
<evidence type="ECO:0000256" key="3">
    <source>
        <dbReference type="ARBA" id="ARBA00023134"/>
    </source>
</evidence>
<evidence type="ECO:0000256" key="4">
    <source>
        <dbReference type="ARBA" id="ARBA00023288"/>
    </source>
</evidence>
<evidence type="ECO:0000256" key="2">
    <source>
        <dbReference type="ARBA" id="ARBA00022741"/>
    </source>
</evidence>
<name>A0A1I7VPL9_LOALO</name>
<dbReference type="Gene3D" id="3.40.50.300">
    <property type="entry name" value="P-loop containing nucleotide triphosphate hydrolases"/>
    <property type="match status" value="1"/>
</dbReference>
<dbReference type="PROSITE" id="PS51420">
    <property type="entry name" value="RHO"/>
    <property type="match status" value="1"/>
</dbReference>
<dbReference type="Pfam" id="PF00071">
    <property type="entry name" value="Ras"/>
    <property type="match status" value="1"/>
</dbReference>
<dbReference type="eggNOG" id="KOG0083">
    <property type="taxonomic scope" value="Eukaryota"/>
</dbReference>
<keyword evidence="5" id="KW-0636">Prenylation</keyword>
<organism evidence="6 7">
    <name type="scientific">Loa loa</name>
    <name type="common">Eye worm</name>
    <name type="synonym">Filaria loa</name>
    <dbReference type="NCBI Taxonomy" id="7209"/>
    <lineage>
        <taxon>Eukaryota</taxon>
        <taxon>Metazoa</taxon>
        <taxon>Ecdysozoa</taxon>
        <taxon>Nematoda</taxon>
        <taxon>Chromadorea</taxon>
        <taxon>Rhabditida</taxon>
        <taxon>Spirurina</taxon>
        <taxon>Spiruromorpha</taxon>
        <taxon>Filarioidea</taxon>
        <taxon>Onchocercidae</taxon>
        <taxon>Loa</taxon>
    </lineage>
</organism>
<reference evidence="6" key="1">
    <citation type="submission" date="2012-04" db="EMBL/GenBank/DDBJ databases">
        <title>The Genome Sequence of Loa loa.</title>
        <authorList>
            <consortium name="The Broad Institute Genome Sequencing Platform"/>
            <consortium name="Broad Institute Genome Sequencing Center for Infectious Disease"/>
            <person name="Nutman T.B."/>
            <person name="Fink D.L."/>
            <person name="Russ C."/>
            <person name="Young S."/>
            <person name="Zeng Q."/>
            <person name="Gargeya S."/>
            <person name="Alvarado L."/>
            <person name="Berlin A."/>
            <person name="Chapman S.B."/>
            <person name="Chen Z."/>
            <person name="Freedman E."/>
            <person name="Gellesch M."/>
            <person name="Goldberg J."/>
            <person name="Griggs A."/>
            <person name="Gujja S."/>
            <person name="Heilman E.R."/>
            <person name="Heiman D."/>
            <person name="Howarth C."/>
            <person name="Mehta T."/>
            <person name="Neiman D."/>
            <person name="Pearson M."/>
            <person name="Roberts A."/>
            <person name="Saif S."/>
            <person name="Shea T."/>
            <person name="Shenoy N."/>
            <person name="Sisk P."/>
            <person name="Stolte C."/>
            <person name="Sykes S."/>
            <person name="White J."/>
            <person name="Yandava C."/>
            <person name="Haas B."/>
            <person name="Henn M.R."/>
            <person name="Nusbaum C."/>
            <person name="Birren B."/>
        </authorList>
    </citation>
    <scope>NUCLEOTIDE SEQUENCE [LARGE SCALE GENOMIC DNA]</scope>
</reference>
<dbReference type="CDD" id="cd00154">
    <property type="entry name" value="Rab"/>
    <property type="match status" value="1"/>
</dbReference>
<evidence type="ECO:0000256" key="5">
    <source>
        <dbReference type="ARBA" id="ARBA00023289"/>
    </source>
</evidence>